<dbReference type="FunFam" id="2.30.30.40:FF:000089">
    <property type="entry name" value="SH3 domain-containing kinase-binding protein 1"/>
    <property type="match status" value="1"/>
</dbReference>
<dbReference type="PANTHER" id="PTHR14167:SF6">
    <property type="entry name" value="SH3 DOMAIN-CONTAINING KINASE-BINDING PROTEIN 1"/>
    <property type="match status" value="1"/>
</dbReference>
<feature type="region of interest" description="Disordered" evidence="3">
    <location>
        <begin position="293"/>
        <end position="407"/>
    </location>
</feature>
<dbReference type="SUPFAM" id="SSF50044">
    <property type="entry name" value="SH3-domain"/>
    <property type="match status" value="2"/>
</dbReference>
<dbReference type="FunFam" id="2.30.30.40:FF:000094">
    <property type="entry name" value="SH3 domain-containing kinase-binding protein 1"/>
    <property type="match status" value="1"/>
</dbReference>
<dbReference type="CTD" id="30011"/>
<dbReference type="PRINTS" id="PR01887">
    <property type="entry name" value="SPECTRNALPHA"/>
</dbReference>
<keyword evidence="6" id="KW-1185">Reference proteome</keyword>
<dbReference type="SMART" id="SM00326">
    <property type="entry name" value="SH3"/>
    <property type="match status" value="2"/>
</dbReference>
<dbReference type="InterPro" id="IPR050384">
    <property type="entry name" value="Endophilin_SH3RF"/>
</dbReference>
<dbReference type="Gene3D" id="2.30.30.40">
    <property type="entry name" value="SH3 Domains"/>
    <property type="match status" value="2"/>
</dbReference>
<feature type="domain" description="SH3" evidence="4">
    <location>
        <begin position="61"/>
        <end position="120"/>
    </location>
</feature>
<evidence type="ECO:0000256" key="3">
    <source>
        <dbReference type="SAM" id="MobiDB-lite"/>
    </source>
</evidence>
<dbReference type="GeneID" id="105574643"/>
<feature type="compositionally biased region" description="Basic and acidic residues" evidence="3">
    <location>
        <begin position="318"/>
        <end position="353"/>
    </location>
</feature>
<dbReference type="InterPro" id="IPR035771">
    <property type="entry name" value="CIN85_SH3_2"/>
</dbReference>
<feature type="compositionally biased region" description="Low complexity" evidence="3">
    <location>
        <begin position="527"/>
        <end position="542"/>
    </location>
</feature>
<dbReference type="AlphaFoldDB" id="A0A2K5M7I9"/>
<feature type="compositionally biased region" description="Polar residues" evidence="3">
    <location>
        <begin position="42"/>
        <end position="53"/>
    </location>
</feature>
<dbReference type="PRINTS" id="PR00452">
    <property type="entry name" value="SH3DOMAIN"/>
</dbReference>
<sequence>MEVSAAKAPSAADLSEIEIKKEMKKDPLANKAPEKPLHEVPSGNSLLSSETILRTNKRGERRRRRCQVAFSYLPQNDDELELKVGDIIEVVGEVEEGWWEGVLNGKTGMFPSNFIKELSGESDELGISQDEQLSKSSLRETTGSESDGGDSSSTKSEGANGTVATAAIQPKKVKGVGFGDIFKDKPIKLRPRSIEVENDFLPVEKTIGKKLPATTATPDSSKTEMDSRTKSKDYCKVIFPYEAQNDDELTIKEGDIVTLINKDCIDVGWWEGELNGRRGVFPDNFVKLLPSDFEKEGNRPKKPPPPSAPVIKQGAGTTERKHEIKKIPPERPEMLPNRTEEKERPEREPKLDLQKPSVPAIPPKKPRPPKTNSLSRPGALPPRRPERPVGPLTHTRGDGPKIDLAGSSLSGILDKDLSDRSNDIDLEGFDSVVSSTEKLSHPTTSRPKATGRRPPSQSLTSSSLSSPDIFDSPSPEEDKEGHISLAHRGVDASKKTSKTVTISQVSDNKASLLPKPGTMAAGGGGPAPLSSAVPSPLSSSLGTAGHRANSPSLFGTEGKPKMESAASSQAAVEELRTQVRELRSIIETMKDQQKREIKQLLSELDEEKKIRLRLQMEVNDIKKALQSK</sequence>
<dbReference type="Proteomes" id="UP000233060">
    <property type="component" value="Unassembled WGS sequence"/>
</dbReference>
<dbReference type="PANTHER" id="PTHR14167">
    <property type="entry name" value="SH3 DOMAIN-CONTAINING"/>
    <property type="match status" value="1"/>
</dbReference>
<reference evidence="5" key="1">
    <citation type="submission" date="2025-08" db="UniProtKB">
        <authorList>
            <consortium name="Ensembl"/>
        </authorList>
    </citation>
    <scope>IDENTIFICATION</scope>
</reference>
<dbReference type="CDD" id="cd12057">
    <property type="entry name" value="SH3_CIN85_3"/>
    <property type="match status" value="1"/>
</dbReference>
<dbReference type="Bgee" id="ENSCATG00000034119">
    <property type="expression patterns" value="Expressed in colon and 12 other cell types or tissues"/>
</dbReference>
<dbReference type="GeneTree" id="ENSGT00940000155886"/>
<feature type="region of interest" description="Disordered" evidence="3">
    <location>
        <begin position="430"/>
        <end position="570"/>
    </location>
</feature>
<feature type="domain" description="SH3" evidence="4">
    <location>
        <begin position="230"/>
        <end position="291"/>
    </location>
</feature>
<feature type="compositionally biased region" description="Basic and acidic residues" evidence="3">
    <location>
        <begin position="24"/>
        <end position="38"/>
    </location>
</feature>
<feature type="region of interest" description="Disordered" evidence="3">
    <location>
        <begin position="24"/>
        <end position="58"/>
    </location>
</feature>
<evidence type="ECO:0000256" key="1">
    <source>
        <dbReference type="ARBA" id="ARBA00022443"/>
    </source>
</evidence>
<dbReference type="CDD" id="cd12055">
    <property type="entry name" value="SH3_CIN85_2"/>
    <property type="match status" value="1"/>
</dbReference>
<reference evidence="5" key="2">
    <citation type="submission" date="2025-09" db="UniProtKB">
        <authorList>
            <consortium name="Ensembl"/>
        </authorList>
    </citation>
    <scope>IDENTIFICATION</scope>
</reference>
<evidence type="ECO:0000313" key="5">
    <source>
        <dbReference type="Ensembl" id="ENSCATP00000021168.1"/>
    </source>
</evidence>
<dbReference type="InterPro" id="IPR036028">
    <property type="entry name" value="SH3-like_dom_sf"/>
</dbReference>
<dbReference type="InterPro" id="IPR035772">
    <property type="entry name" value="CIN85_SH3_3"/>
</dbReference>
<feature type="compositionally biased region" description="Low complexity" evidence="3">
    <location>
        <begin position="140"/>
        <end position="158"/>
    </location>
</feature>
<dbReference type="PROSITE" id="PS50002">
    <property type="entry name" value="SH3"/>
    <property type="match status" value="2"/>
</dbReference>
<evidence type="ECO:0000259" key="4">
    <source>
        <dbReference type="PROSITE" id="PS50002"/>
    </source>
</evidence>
<organism evidence="5 6">
    <name type="scientific">Cercocebus atys</name>
    <name type="common">Sooty mangabey</name>
    <name type="synonym">Cercocebus torquatus atys</name>
    <dbReference type="NCBI Taxonomy" id="9531"/>
    <lineage>
        <taxon>Eukaryota</taxon>
        <taxon>Metazoa</taxon>
        <taxon>Chordata</taxon>
        <taxon>Craniata</taxon>
        <taxon>Vertebrata</taxon>
        <taxon>Euteleostomi</taxon>
        <taxon>Mammalia</taxon>
        <taxon>Eutheria</taxon>
        <taxon>Euarchontoglires</taxon>
        <taxon>Primates</taxon>
        <taxon>Haplorrhini</taxon>
        <taxon>Catarrhini</taxon>
        <taxon>Cercopithecidae</taxon>
        <taxon>Cercopithecinae</taxon>
        <taxon>Cercocebus</taxon>
    </lineage>
</organism>
<feature type="compositionally biased region" description="Low complexity" evidence="3">
    <location>
        <begin position="454"/>
        <end position="473"/>
    </location>
</feature>
<dbReference type="InterPro" id="IPR001452">
    <property type="entry name" value="SH3_domain"/>
</dbReference>
<name>A0A2K5M7I9_CERAT</name>
<evidence type="ECO:0000256" key="2">
    <source>
        <dbReference type="PROSITE-ProRule" id="PRU00192"/>
    </source>
</evidence>
<dbReference type="Ensembl" id="ENSCATT00000045368.1">
    <property type="protein sequence ID" value="ENSCATP00000021168.1"/>
    <property type="gene ID" value="ENSCATG00000034119.1"/>
</dbReference>
<feature type="compositionally biased region" description="Polar residues" evidence="3">
    <location>
        <begin position="432"/>
        <end position="447"/>
    </location>
</feature>
<evidence type="ECO:0000313" key="6">
    <source>
        <dbReference type="Proteomes" id="UP000233060"/>
    </source>
</evidence>
<keyword evidence="1 2" id="KW-0728">SH3 domain</keyword>
<gene>
    <name evidence="5" type="primary">SH3KBP1</name>
</gene>
<feature type="region of interest" description="Disordered" evidence="3">
    <location>
        <begin position="122"/>
        <end position="163"/>
    </location>
</feature>
<protein>
    <submittedName>
        <fullName evidence="5">SH3 domain containing kinase binding protein 1</fullName>
    </submittedName>
</protein>
<dbReference type="RefSeq" id="XP_011891089.1">
    <property type="nucleotide sequence ID" value="XM_012035699.1"/>
</dbReference>
<proteinExistence type="predicted"/>
<dbReference type="Pfam" id="PF14604">
    <property type="entry name" value="SH3_9"/>
    <property type="match status" value="2"/>
</dbReference>
<feature type="compositionally biased region" description="Polar residues" evidence="3">
    <location>
        <begin position="498"/>
        <end position="509"/>
    </location>
</feature>
<accession>A0A2K5M7I9</accession>